<dbReference type="Proteomes" id="UP000294513">
    <property type="component" value="Unassembled WGS sequence"/>
</dbReference>
<feature type="domain" description="pPIWI-RE three-gene island" evidence="2">
    <location>
        <begin position="34"/>
        <end position="184"/>
    </location>
</feature>
<accession>A0A4R5BIS7</accession>
<dbReference type="AlphaFoldDB" id="A0A4R5BIS7"/>
<evidence type="ECO:0000259" key="2">
    <source>
        <dbReference type="Pfam" id="PF18155"/>
    </source>
</evidence>
<dbReference type="InterPro" id="IPR055254">
    <property type="entry name" value="pPIWI_RE_Z"/>
</dbReference>
<protein>
    <recommendedName>
        <fullName evidence="2">pPIWI-RE three-gene island domain-containing protein</fullName>
    </recommendedName>
</protein>
<reference evidence="3 4" key="1">
    <citation type="submission" date="2019-03" db="EMBL/GenBank/DDBJ databases">
        <title>Draft genome sequences of novel Actinobacteria.</title>
        <authorList>
            <person name="Sahin N."/>
            <person name="Ay H."/>
            <person name="Saygin H."/>
        </authorList>
    </citation>
    <scope>NUCLEOTIDE SEQUENCE [LARGE SCALE GENOMIC DNA]</scope>
    <source>
        <strain evidence="3 4">H3C3</strain>
    </source>
</reference>
<gene>
    <name evidence="3" type="ORF">E1298_19395</name>
</gene>
<dbReference type="RefSeq" id="WP_131895203.1">
    <property type="nucleotide sequence ID" value="NZ_SMKU01000096.1"/>
</dbReference>
<name>A0A4R5BIS7_9ACTN</name>
<sequence>MRSTHGHLKQALQEFSKSEADELRQLQNDGLDYRVELGLRLISRVDENLSPIDGWTLFGGYPFARVRRFGRDMPGSEIDVILRAARYHLEPMHRRAVWQSALLNYLRRVPRRHRLYDFMDTLEAPARQERPSLAAGRVVVYDRLLVTDAPFTTREMKIAEPGEHWFHGRRIGMQSVVIPDGLPDSEDRGMELRLRTDRGPFDQPVEALEATASQMAELDQTDLPGEFEKKPDDWEGRFQSMELFTRAETADRFESAERLVIDGLLNLIGIPGVGKSTLRDILTAHAVAKLNQHIVIVVGDVAEALRTVQRFNRLRKAAEQTQDRRFDGFMRLRAAPLIGTSTREQHLKRLHRRVARRYPLPALHYDPAFAFLSTACPLSALRGAEAGAPLPYSEAPCTNLRPVKPAPDGVPVSAELPPPTAKTSRGCPLWSCCPRHDIERELREATIWVTTPESLTATSLPRHLNAEGLRYLELAGRRSDMMIVDEADQVQIRLDRVFAPTATLYKPGTDSWLDELLRHNVAELAREGRIQLSDIVVKQWTAALDMVSTSANRIYAMLVEDDQLRAWVGTDFFSAWTLQQELLSRWPATRLPDRRRGARKKERDEGTTPRAESARLLRLLDAHPDQPQEVRDKQRKYVQAVLDAFRDDPFGDDDGSASSSAETPKAETRRLTGLTRRLITNGPDNPQADRRAKAVLKELSGLYDPGDESHDAGRGDESEHENLIAEFEREQRRFEFTLLLSVMHDRLNILTSLWGRVEAALRLDPAANALYHRTPLDYAPVVPESPMGNVLAFQFARDQRAGYTRTGELRFVRCHGVGRELLRVLSSLHSVEDNRGPNVLLMSGTSWAGLSTRYHIADPVRAVLRASSQNQPPEDGGRDSGGGPLISMFETYVHEHDADTGQTRPLRLSGTGDRRPEVIRKMIRKLAEPRLDGAEAPLLQEMHYLRQHRADRANLLLLTGSYLQARIAAQTLHSYPFWKGQVCVLVSDDDDLDITTGAPFMDTDDVVPTLRRGDVASLRETPYTVLVAPLLAVERGHNILNAFDEAFFGSAFFLVRPFPAPSDVSVLIHALNDWTVRATRTTDAFSNIVRRNGSLDAAGLEWRHEARRRLRWLANREMAWQRLDHADRERLTWDLLVVIWQVIGRLTRGGVDARVHFVDAAFAPKRATGQARETSGSSLLVSMHDVLALYFGRPTISTIKPLPDRPPVDTATAYLVEALYRPLFDALRALLNSPPPAVPVRADRTR</sequence>
<dbReference type="OrthoDB" id="8252072at2"/>
<feature type="region of interest" description="Disordered" evidence="1">
    <location>
        <begin position="647"/>
        <end position="672"/>
    </location>
</feature>
<dbReference type="EMBL" id="SMKU01000096">
    <property type="protein sequence ID" value="TDD84860.1"/>
    <property type="molecule type" value="Genomic_DNA"/>
</dbReference>
<dbReference type="Pfam" id="PF18155">
    <property type="entry name" value="pPIWI_RE_Z"/>
    <property type="match status" value="1"/>
</dbReference>
<evidence type="ECO:0000256" key="1">
    <source>
        <dbReference type="SAM" id="MobiDB-lite"/>
    </source>
</evidence>
<evidence type="ECO:0000313" key="3">
    <source>
        <dbReference type="EMBL" id="TDD84860.1"/>
    </source>
</evidence>
<feature type="region of interest" description="Disordered" evidence="1">
    <location>
        <begin position="593"/>
        <end position="615"/>
    </location>
</feature>
<proteinExistence type="predicted"/>
<evidence type="ECO:0000313" key="4">
    <source>
        <dbReference type="Proteomes" id="UP000294513"/>
    </source>
</evidence>
<organism evidence="3 4">
    <name type="scientific">Actinomadura rubrisoli</name>
    <dbReference type="NCBI Taxonomy" id="2530368"/>
    <lineage>
        <taxon>Bacteria</taxon>
        <taxon>Bacillati</taxon>
        <taxon>Actinomycetota</taxon>
        <taxon>Actinomycetes</taxon>
        <taxon>Streptosporangiales</taxon>
        <taxon>Thermomonosporaceae</taxon>
        <taxon>Actinomadura</taxon>
    </lineage>
</organism>
<comment type="caution">
    <text evidence="3">The sequence shown here is derived from an EMBL/GenBank/DDBJ whole genome shotgun (WGS) entry which is preliminary data.</text>
</comment>
<keyword evidence="4" id="KW-1185">Reference proteome</keyword>